<dbReference type="SUPFAM" id="SSF56925">
    <property type="entry name" value="OMPA-like"/>
    <property type="match status" value="1"/>
</dbReference>
<evidence type="ECO:0000259" key="7">
    <source>
        <dbReference type="Pfam" id="PF13505"/>
    </source>
</evidence>
<name>A0ABV2FPH1_9HYPH</name>
<protein>
    <submittedName>
        <fullName evidence="8">Outer membrane immunogenic protein</fullName>
    </submittedName>
</protein>
<gene>
    <name evidence="8" type="ORF">ABID39_001103</name>
</gene>
<evidence type="ECO:0000256" key="1">
    <source>
        <dbReference type="ARBA" id="ARBA00004442"/>
    </source>
</evidence>
<evidence type="ECO:0000313" key="8">
    <source>
        <dbReference type="EMBL" id="MET3560406.1"/>
    </source>
</evidence>
<dbReference type="InterPro" id="IPR027385">
    <property type="entry name" value="Beta-barrel_OMP"/>
</dbReference>
<keyword evidence="2 6" id="KW-0732">Signal</keyword>
<evidence type="ECO:0000256" key="3">
    <source>
        <dbReference type="ARBA" id="ARBA00023136"/>
    </source>
</evidence>
<proteinExistence type="inferred from homology"/>
<evidence type="ECO:0000313" key="9">
    <source>
        <dbReference type="Proteomes" id="UP001549112"/>
    </source>
</evidence>
<evidence type="ECO:0000256" key="6">
    <source>
        <dbReference type="SAM" id="SignalP"/>
    </source>
</evidence>
<reference evidence="8 9" key="1">
    <citation type="submission" date="2024-06" db="EMBL/GenBank/DDBJ databases">
        <title>Genomic Encyclopedia of Type Strains, Phase IV (KMG-IV): sequencing the most valuable type-strain genomes for metagenomic binning, comparative biology and taxonomic classification.</title>
        <authorList>
            <person name="Goeker M."/>
        </authorList>
    </citation>
    <scope>NUCLEOTIDE SEQUENCE [LARGE SCALE GENOMIC DNA]</scope>
    <source>
        <strain evidence="8 9">DSM 23650</strain>
    </source>
</reference>
<keyword evidence="9" id="KW-1185">Reference proteome</keyword>
<sequence length="277" mass="29987">MNIKSLMTASVIALILVSATHAAGVVIPHEVTPPVINAPSFSWSGFYLGGQIGGFSSKFETVVSETKEKYSERLLPQPSGFMSGIFAGFNVGLGNGLILGVETDANWVGLEQTKPFFFLNSNSTDKHGTANTDNSQGKDIANLIEISTPVLEDNTISGSITLKEKWSGATRVRMGFAIADRIMPYVAGGVAYAQVKDSYSVNFAKEGDLGTAVKMFDDTKTFVGFTIDGGIDLSVIDNVLLRVEYRYSDFGKKAFVKGEDKFSYKTNDFRVGVAYKF</sequence>
<comment type="subcellular location">
    <subcellularLocation>
        <location evidence="1">Cell outer membrane</location>
    </subcellularLocation>
</comment>
<dbReference type="Pfam" id="PF13505">
    <property type="entry name" value="OMP_b-brl"/>
    <property type="match status" value="1"/>
</dbReference>
<evidence type="ECO:0000256" key="5">
    <source>
        <dbReference type="ARBA" id="ARBA00038306"/>
    </source>
</evidence>
<accession>A0ABV2FPH1</accession>
<dbReference type="Gene3D" id="2.40.160.20">
    <property type="match status" value="1"/>
</dbReference>
<comment type="similarity">
    <text evidence="5">Belongs to the Omp25/RopB family.</text>
</comment>
<keyword evidence="4" id="KW-0998">Cell outer membrane</keyword>
<dbReference type="Proteomes" id="UP001549112">
    <property type="component" value="Unassembled WGS sequence"/>
</dbReference>
<dbReference type="InterPro" id="IPR051692">
    <property type="entry name" value="OMP-like"/>
</dbReference>
<dbReference type="PANTHER" id="PTHR34001:SF3">
    <property type="entry name" value="BLL7405 PROTEIN"/>
    <property type="match status" value="1"/>
</dbReference>
<evidence type="ECO:0000256" key="4">
    <source>
        <dbReference type="ARBA" id="ARBA00023237"/>
    </source>
</evidence>
<keyword evidence="3" id="KW-0472">Membrane</keyword>
<dbReference type="PANTHER" id="PTHR34001">
    <property type="entry name" value="BLL7405 PROTEIN"/>
    <property type="match status" value="1"/>
</dbReference>
<dbReference type="RefSeq" id="WP_354186771.1">
    <property type="nucleotide sequence ID" value="NZ_JBEPLT010000010.1"/>
</dbReference>
<feature type="chain" id="PRO_5046514359" evidence="6">
    <location>
        <begin position="23"/>
        <end position="277"/>
    </location>
</feature>
<dbReference type="EMBL" id="JBEPLT010000010">
    <property type="protein sequence ID" value="MET3560406.1"/>
    <property type="molecule type" value="Genomic_DNA"/>
</dbReference>
<organism evidence="8 9">
    <name type="scientific">Bartonella japonica</name>
    <dbReference type="NCBI Taxonomy" id="357761"/>
    <lineage>
        <taxon>Bacteria</taxon>
        <taxon>Pseudomonadati</taxon>
        <taxon>Pseudomonadota</taxon>
        <taxon>Alphaproteobacteria</taxon>
        <taxon>Hyphomicrobiales</taxon>
        <taxon>Bartonellaceae</taxon>
        <taxon>Bartonella</taxon>
    </lineage>
</organism>
<evidence type="ECO:0000256" key="2">
    <source>
        <dbReference type="ARBA" id="ARBA00022729"/>
    </source>
</evidence>
<dbReference type="InterPro" id="IPR011250">
    <property type="entry name" value="OMP/PagP_B-barrel"/>
</dbReference>
<comment type="caution">
    <text evidence="8">The sequence shown here is derived from an EMBL/GenBank/DDBJ whole genome shotgun (WGS) entry which is preliminary data.</text>
</comment>
<feature type="signal peptide" evidence="6">
    <location>
        <begin position="1"/>
        <end position="22"/>
    </location>
</feature>
<feature type="domain" description="Outer membrane protein beta-barrel" evidence="7">
    <location>
        <begin position="12"/>
        <end position="277"/>
    </location>
</feature>